<proteinExistence type="predicted"/>
<dbReference type="AlphaFoldDB" id="X1MZG7"/>
<accession>X1MZG7</accession>
<reference evidence="1" key="1">
    <citation type="journal article" date="2014" name="Front. Microbiol.">
        <title>High frequency of phylogenetically diverse reductive dehalogenase-homologous genes in deep subseafloor sedimentary metagenomes.</title>
        <authorList>
            <person name="Kawai M."/>
            <person name="Futagami T."/>
            <person name="Toyoda A."/>
            <person name="Takaki Y."/>
            <person name="Nishi S."/>
            <person name="Hori S."/>
            <person name="Arai W."/>
            <person name="Tsubouchi T."/>
            <person name="Morono Y."/>
            <person name="Uchiyama I."/>
            <person name="Ito T."/>
            <person name="Fujiyama A."/>
            <person name="Inagaki F."/>
            <person name="Takami H."/>
        </authorList>
    </citation>
    <scope>NUCLEOTIDE SEQUENCE</scope>
    <source>
        <strain evidence="1">Expedition CK06-06</strain>
    </source>
</reference>
<name>X1MZG7_9ZZZZ</name>
<sequence length="32" mass="3491">MPQKSLTAEKVEELRSLRSQGVSIHGVAARLV</sequence>
<dbReference type="EMBL" id="BARV01019773">
    <property type="protein sequence ID" value="GAI20010.1"/>
    <property type="molecule type" value="Genomic_DNA"/>
</dbReference>
<feature type="non-terminal residue" evidence="1">
    <location>
        <position position="32"/>
    </location>
</feature>
<protein>
    <recommendedName>
        <fullName evidence="2">Transposase IS30-like HTH domain-containing protein</fullName>
    </recommendedName>
</protein>
<organism evidence="1">
    <name type="scientific">marine sediment metagenome</name>
    <dbReference type="NCBI Taxonomy" id="412755"/>
    <lineage>
        <taxon>unclassified sequences</taxon>
        <taxon>metagenomes</taxon>
        <taxon>ecological metagenomes</taxon>
    </lineage>
</organism>
<evidence type="ECO:0000313" key="1">
    <source>
        <dbReference type="EMBL" id="GAI20010.1"/>
    </source>
</evidence>
<comment type="caution">
    <text evidence="1">The sequence shown here is derived from an EMBL/GenBank/DDBJ whole genome shotgun (WGS) entry which is preliminary data.</text>
</comment>
<gene>
    <name evidence="1" type="ORF">S06H3_33167</name>
</gene>
<evidence type="ECO:0008006" key="2">
    <source>
        <dbReference type="Google" id="ProtNLM"/>
    </source>
</evidence>